<gene>
    <name evidence="5" type="ORF">BDN70DRAFT_716320</name>
</gene>
<feature type="transmembrane region" description="Helical" evidence="4">
    <location>
        <begin position="49"/>
        <end position="67"/>
    </location>
</feature>
<evidence type="ECO:0000256" key="2">
    <source>
        <dbReference type="ARBA" id="ARBA00022679"/>
    </source>
</evidence>
<evidence type="ECO:0000256" key="4">
    <source>
        <dbReference type="SAM" id="Phobius"/>
    </source>
</evidence>
<dbReference type="EMBL" id="MU155222">
    <property type="protein sequence ID" value="KAF9479012.1"/>
    <property type="molecule type" value="Genomic_DNA"/>
</dbReference>
<dbReference type="GO" id="GO:0032259">
    <property type="term" value="P:methylation"/>
    <property type="evidence" value="ECO:0007669"/>
    <property type="project" value="UniProtKB-KW"/>
</dbReference>
<keyword evidence="4" id="KW-0472">Membrane</keyword>
<proteinExistence type="predicted"/>
<evidence type="ECO:0000313" key="5">
    <source>
        <dbReference type="EMBL" id="KAF9479012.1"/>
    </source>
</evidence>
<comment type="caution">
    <text evidence="5">The sequence shown here is derived from an EMBL/GenBank/DDBJ whole genome shotgun (WGS) entry which is preliminary data.</text>
</comment>
<dbReference type="InterPro" id="IPR018117">
    <property type="entry name" value="C5_DNA_meth_AS"/>
</dbReference>
<accession>A0A9P5Z0K9</accession>
<protein>
    <submittedName>
        <fullName evidence="5">Uncharacterized protein</fullName>
    </submittedName>
</protein>
<dbReference type="GO" id="GO:0008168">
    <property type="term" value="F:methyltransferase activity"/>
    <property type="evidence" value="ECO:0007669"/>
    <property type="project" value="UniProtKB-KW"/>
</dbReference>
<dbReference type="AlphaFoldDB" id="A0A9P5Z0K9"/>
<keyword evidence="2" id="KW-0808">Transferase</keyword>
<keyword evidence="4" id="KW-1133">Transmembrane helix</keyword>
<evidence type="ECO:0000256" key="1">
    <source>
        <dbReference type="ARBA" id="ARBA00022603"/>
    </source>
</evidence>
<keyword evidence="6" id="KW-1185">Reference proteome</keyword>
<dbReference type="PROSITE" id="PS00094">
    <property type="entry name" value="C5_MTASE_1"/>
    <property type="match status" value="1"/>
</dbReference>
<name>A0A9P5Z0K9_9AGAR</name>
<sequence>MSNKCNPPSSTVFIQRHSIPTHQHICYILTVYMDMAISLSARSYLAQKLIRLALISCGIWIITWILCNARTKHVVPSGVTVYLTTYAEMFSAVKLFIKIIHTSRPIELCKNYTDRIIGDMKIDRLGLGGPCISFSSVNEDLQKYGPITSTEPAI</sequence>
<reference evidence="5" key="1">
    <citation type="submission" date="2020-11" db="EMBL/GenBank/DDBJ databases">
        <authorList>
            <consortium name="DOE Joint Genome Institute"/>
            <person name="Ahrendt S."/>
            <person name="Riley R."/>
            <person name="Andreopoulos W."/>
            <person name="Labutti K."/>
            <person name="Pangilinan J."/>
            <person name="Ruiz-Duenas F.J."/>
            <person name="Barrasa J.M."/>
            <person name="Sanchez-Garcia M."/>
            <person name="Camarero S."/>
            <person name="Miyauchi S."/>
            <person name="Serrano A."/>
            <person name="Linde D."/>
            <person name="Babiker R."/>
            <person name="Drula E."/>
            <person name="Ayuso-Fernandez I."/>
            <person name="Pacheco R."/>
            <person name="Padilla G."/>
            <person name="Ferreira P."/>
            <person name="Barriuso J."/>
            <person name="Kellner H."/>
            <person name="Castanera R."/>
            <person name="Alfaro M."/>
            <person name="Ramirez L."/>
            <person name="Pisabarro A.G."/>
            <person name="Kuo A."/>
            <person name="Tritt A."/>
            <person name="Lipzen A."/>
            <person name="He G."/>
            <person name="Yan M."/>
            <person name="Ng V."/>
            <person name="Cullen D."/>
            <person name="Martin F."/>
            <person name="Rosso M.-N."/>
            <person name="Henrissat B."/>
            <person name="Hibbett D."/>
            <person name="Martinez A.T."/>
            <person name="Grigoriev I.V."/>
        </authorList>
    </citation>
    <scope>NUCLEOTIDE SEQUENCE</scope>
    <source>
        <strain evidence="5">CIRM-BRFM 674</strain>
    </source>
</reference>
<evidence type="ECO:0000256" key="3">
    <source>
        <dbReference type="ARBA" id="ARBA00022691"/>
    </source>
</evidence>
<keyword evidence="3" id="KW-0949">S-adenosyl-L-methionine</keyword>
<organism evidence="5 6">
    <name type="scientific">Pholiota conissans</name>
    <dbReference type="NCBI Taxonomy" id="109636"/>
    <lineage>
        <taxon>Eukaryota</taxon>
        <taxon>Fungi</taxon>
        <taxon>Dikarya</taxon>
        <taxon>Basidiomycota</taxon>
        <taxon>Agaricomycotina</taxon>
        <taxon>Agaricomycetes</taxon>
        <taxon>Agaricomycetidae</taxon>
        <taxon>Agaricales</taxon>
        <taxon>Agaricineae</taxon>
        <taxon>Strophariaceae</taxon>
        <taxon>Pholiota</taxon>
    </lineage>
</organism>
<dbReference type="Proteomes" id="UP000807469">
    <property type="component" value="Unassembled WGS sequence"/>
</dbReference>
<evidence type="ECO:0000313" key="6">
    <source>
        <dbReference type="Proteomes" id="UP000807469"/>
    </source>
</evidence>
<keyword evidence="4" id="KW-0812">Transmembrane</keyword>
<keyword evidence="1" id="KW-0489">Methyltransferase</keyword>